<organism evidence="3 4">
    <name type="scientific">Drosophila hydei</name>
    <name type="common">Fruit fly</name>
    <dbReference type="NCBI Taxonomy" id="7224"/>
    <lineage>
        <taxon>Eukaryota</taxon>
        <taxon>Metazoa</taxon>
        <taxon>Ecdysozoa</taxon>
        <taxon>Arthropoda</taxon>
        <taxon>Hexapoda</taxon>
        <taxon>Insecta</taxon>
        <taxon>Pterygota</taxon>
        <taxon>Neoptera</taxon>
        <taxon>Endopterygota</taxon>
        <taxon>Diptera</taxon>
        <taxon>Brachycera</taxon>
        <taxon>Muscomorpha</taxon>
        <taxon>Ephydroidea</taxon>
        <taxon>Drosophilidae</taxon>
        <taxon>Drosophila</taxon>
    </lineage>
</organism>
<feature type="domain" description="DUF4788" evidence="2">
    <location>
        <begin position="11"/>
        <end position="130"/>
    </location>
</feature>
<protein>
    <submittedName>
        <fullName evidence="4">Uncharacterized protein LOC111593248</fullName>
    </submittedName>
</protein>
<proteinExistence type="predicted"/>
<dbReference type="Pfam" id="PF16003">
    <property type="entry name" value="DUF4776"/>
    <property type="match status" value="1"/>
</dbReference>
<keyword evidence="3" id="KW-1185">Reference proteome</keyword>
<evidence type="ECO:0000313" key="3">
    <source>
        <dbReference type="Proteomes" id="UP000504633"/>
    </source>
</evidence>
<accession>A0A6J1L5B3</accession>
<dbReference type="RefSeq" id="XP_023161674.2">
    <property type="nucleotide sequence ID" value="XM_023305906.2"/>
</dbReference>
<dbReference type="Proteomes" id="UP000504633">
    <property type="component" value="Unplaced"/>
</dbReference>
<gene>
    <name evidence="4" type="primary">LOC111593248</name>
</gene>
<evidence type="ECO:0000313" key="4">
    <source>
        <dbReference type="RefSeq" id="XP_023161674.2"/>
    </source>
</evidence>
<dbReference type="AlphaFoldDB" id="A0A6J1L5B3"/>
<reference evidence="4" key="1">
    <citation type="submission" date="2025-08" db="UniProtKB">
        <authorList>
            <consortium name="RefSeq"/>
        </authorList>
    </citation>
    <scope>IDENTIFICATION</scope>
    <source>
        <strain evidence="4">15085-1641.00</strain>
        <tissue evidence="4">Whole body</tissue>
    </source>
</reference>
<evidence type="ECO:0000259" key="2">
    <source>
        <dbReference type="Pfam" id="PF16032"/>
    </source>
</evidence>
<dbReference type="KEGG" id="dhe:111593248"/>
<dbReference type="GeneID" id="111593248"/>
<name>A0A6J1L5B3_DROHY</name>
<dbReference type="PANTHER" id="PTHR39079">
    <property type="entry name" value="FI08034P-RELATED"/>
    <property type="match status" value="1"/>
</dbReference>
<evidence type="ECO:0000259" key="1">
    <source>
        <dbReference type="Pfam" id="PF16003"/>
    </source>
</evidence>
<dbReference type="Pfam" id="PF16032">
    <property type="entry name" value="DUF4788"/>
    <property type="match status" value="1"/>
</dbReference>
<sequence length="260" mass="29348">MKKFTFILDIIVTRVESFKVKDLNLKKLKVQIRFNELNLVVSNNFEAPISIVFQANVDKLRQALVANGIPIAIIYCDRSLGKCKITLPPSVTNTIKEHMADLSFSSLCAFKKYGQEAGTIEVLCRLLPKFRKPKEAELQIIISPLSKDLKCYEHFITDVSNPKKSDVAEPFSKLNKLIREYENLMDSSVKKPDLLKTPGCTDHTDDCANPTPLVSNDLKLTQINPRRCCPICLNSMSFLPTFATCPNCFIKSMAMKGKPW</sequence>
<dbReference type="InterPro" id="IPR031992">
    <property type="entry name" value="DUF4788"/>
</dbReference>
<dbReference type="PANTHER" id="PTHR39079:SF1">
    <property type="entry name" value="GH11706P-RELATED"/>
    <property type="match status" value="1"/>
</dbReference>
<dbReference type="InterPro" id="IPR031949">
    <property type="entry name" value="DUF4776"/>
</dbReference>
<feature type="domain" description="DUF4776" evidence="1">
    <location>
        <begin position="222"/>
        <end position="255"/>
    </location>
</feature>